<comment type="caution">
    <text evidence="3">The sequence shown here is derived from an EMBL/GenBank/DDBJ whole genome shotgun (WGS) entry which is preliminary data.</text>
</comment>
<dbReference type="EMBL" id="PPQW01000020">
    <property type="protein sequence ID" value="PNZ68160.1"/>
    <property type="molecule type" value="Genomic_DNA"/>
</dbReference>
<feature type="transmembrane region" description="Helical" evidence="1">
    <location>
        <begin position="251"/>
        <end position="269"/>
    </location>
</feature>
<keyword evidence="1" id="KW-0472">Membrane</keyword>
<feature type="transmembrane region" description="Helical" evidence="1">
    <location>
        <begin position="41"/>
        <end position="60"/>
    </location>
</feature>
<organism evidence="3 4">
    <name type="scientific">Staphylococcus auricularis</name>
    <dbReference type="NCBI Taxonomy" id="29379"/>
    <lineage>
        <taxon>Bacteria</taxon>
        <taxon>Bacillati</taxon>
        <taxon>Bacillota</taxon>
        <taxon>Bacilli</taxon>
        <taxon>Bacillales</taxon>
        <taxon>Staphylococcaceae</taxon>
        <taxon>Staphylococcus</taxon>
    </lineage>
</organism>
<protein>
    <submittedName>
        <fullName evidence="3">CPBP family intramembrane metalloprotease</fullName>
    </submittedName>
</protein>
<dbReference type="Pfam" id="PF02517">
    <property type="entry name" value="Rce1-like"/>
    <property type="match status" value="1"/>
</dbReference>
<feature type="transmembrane region" description="Helical" evidence="1">
    <location>
        <begin position="179"/>
        <end position="200"/>
    </location>
</feature>
<dbReference type="GO" id="GO:0008237">
    <property type="term" value="F:metallopeptidase activity"/>
    <property type="evidence" value="ECO:0007669"/>
    <property type="project" value="UniProtKB-KW"/>
</dbReference>
<dbReference type="GO" id="GO:0080120">
    <property type="term" value="P:CAAX-box protein maturation"/>
    <property type="evidence" value="ECO:0007669"/>
    <property type="project" value="UniProtKB-ARBA"/>
</dbReference>
<proteinExistence type="predicted"/>
<feature type="transmembrane region" description="Helical" evidence="1">
    <location>
        <begin position="154"/>
        <end position="173"/>
    </location>
</feature>
<keyword evidence="3" id="KW-0378">Hydrolase</keyword>
<feature type="transmembrane region" description="Helical" evidence="1">
    <location>
        <begin position="7"/>
        <end position="29"/>
    </location>
</feature>
<dbReference type="InterPro" id="IPR003675">
    <property type="entry name" value="Rce1/LyrA-like_dom"/>
</dbReference>
<feature type="transmembrane region" description="Helical" evidence="1">
    <location>
        <begin position="80"/>
        <end position="101"/>
    </location>
</feature>
<evidence type="ECO:0000259" key="2">
    <source>
        <dbReference type="Pfam" id="PF02517"/>
    </source>
</evidence>
<accession>A0AAP8TTH4</accession>
<dbReference type="PANTHER" id="PTHR39430">
    <property type="entry name" value="MEMBRANE-ASSOCIATED PROTEASE-RELATED"/>
    <property type="match status" value="1"/>
</dbReference>
<reference evidence="3 4" key="1">
    <citation type="submission" date="2017-08" db="EMBL/GenBank/DDBJ databases">
        <title>Draft genome sequences of 64 type strains of genus Staph aureus.</title>
        <authorList>
            <person name="Cole K."/>
            <person name="Golubchik T."/>
            <person name="Russell J."/>
            <person name="Foster D."/>
            <person name="Llewelyn M."/>
            <person name="Wilson D."/>
            <person name="Crook D."/>
            <person name="Paul J."/>
        </authorList>
    </citation>
    <scope>NUCLEOTIDE SEQUENCE [LARGE SCALE GENOMIC DNA]</scope>
    <source>
        <strain evidence="3 4">NCTC 12101</strain>
    </source>
</reference>
<keyword evidence="3" id="KW-0645">Protease</keyword>
<keyword evidence="1" id="KW-1133">Transmembrane helix</keyword>
<evidence type="ECO:0000256" key="1">
    <source>
        <dbReference type="SAM" id="Phobius"/>
    </source>
</evidence>
<evidence type="ECO:0000313" key="3">
    <source>
        <dbReference type="EMBL" id="PNZ68160.1"/>
    </source>
</evidence>
<evidence type="ECO:0000313" key="4">
    <source>
        <dbReference type="Proteomes" id="UP000242470"/>
    </source>
</evidence>
<dbReference type="GO" id="GO:0004175">
    <property type="term" value="F:endopeptidase activity"/>
    <property type="evidence" value="ECO:0007669"/>
    <property type="project" value="UniProtKB-ARBA"/>
</dbReference>
<dbReference type="PANTHER" id="PTHR39430:SF1">
    <property type="entry name" value="PROTEASE"/>
    <property type="match status" value="1"/>
</dbReference>
<name>A0AAP8TTH4_9STAP</name>
<sequence length="276" mass="30797">MKALINVLKIIGVFFVLLVLVILSQVLGQLWNFIHMGGLEYILHGLTYGVVALLLIKLFVNKGLKKDLAYFRVNHFRIYLLPLGLAILAPIIVIGSTVLFVPGEFVMTDLDNGVEYFKMFIEIVFIGGIIAPIVEETMFRGVLLKYIEDKANIVVAIVVPSFLFGLVHILNGISSATEFFLLIIAGTTVGIMFGVTAYLYHSIWASCIIHMFWNMSDLIHITTEKENYGFVQYIMDTNHPLFTGGGYGVDTSIFAIISYIIVIAVLLIVHKMKKTA</sequence>
<dbReference type="Proteomes" id="UP000242470">
    <property type="component" value="Unassembled WGS sequence"/>
</dbReference>
<dbReference type="AlphaFoldDB" id="A0AAP8TTH4"/>
<keyword evidence="1" id="KW-0812">Transmembrane</keyword>
<dbReference type="RefSeq" id="WP_059106960.1">
    <property type="nucleotide sequence ID" value="NZ_AP024589.1"/>
</dbReference>
<feature type="domain" description="CAAX prenyl protease 2/Lysostaphin resistance protein A-like" evidence="2">
    <location>
        <begin position="123"/>
        <end position="215"/>
    </location>
</feature>
<gene>
    <name evidence="3" type="ORF">CD158_03975</name>
</gene>
<dbReference type="GeneID" id="64981018"/>
<keyword evidence="3" id="KW-0482">Metalloprotease</keyword>